<reference evidence="1 2" key="1">
    <citation type="submission" date="2009-10" db="EMBL/GenBank/DDBJ databases">
        <authorList>
            <person name="Weinstock G."/>
            <person name="Sodergren E."/>
            <person name="Clifton S."/>
            <person name="Fulton L."/>
            <person name="Fulton B."/>
            <person name="Courtney L."/>
            <person name="Fronick C."/>
            <person name="Harrison M."/>
            <person name="Strong C."/>
            <person name="Farmer C."/>
            <person name="Delahaunty K."/>
            <person name="Markovic C."/>
            <person name="Hall O."/>
            <person name="Minx P."/>
            <person name="Tomlinson C."/>
            <person name="Mitreva M."/>
            <person name="Nelson J."/>
            <person name="Hou S."/>
            <person name="Wollam A."/>
            <person name="Pepin K.H."/>
            <person name="Johnson M."/>
            <person name="Bhonagiri V."/>
            <person name="Nash W.E."/>
            <person name="Warren W."/>
            <person name="Chinwalla A."/>
            <person name="Mardis E.R."/>
            <person name="Wilson R.K."/>
        </authorList>
    </citation>
    <scope>NUCLEOTIDE SEQUENCE [LARGE SCALE GENOMIC DNA]</scope>
    <source>
        <strain evidence="1 2">ATCC 14685</strain>
    </source>
</reference>
<protein>
    <submittedName>
        <fullName evidence="1">Uncharacterized protein</fullName>
    </submittedName>
</protein>
<sequence length="95" mass="10906">MWSGRCSDGIITAFKCKCFEKERVVNTVLGVPMLVFLNRQLDCRLQVVGYQTGMPVQIAYGFFFQILETFIVAFVFREFDDAPYILTALLLKPLN</sequence>
<dbReference type="Proteomes" id="UP000003294">
    <property type="component" value="Unassembled WGS sequence"/>
</dbReference>
<gene>
    <name evidence="1" type="ORF">NEICINOT_03180</name>
</gene>
<evidence type="ECO:0000313" key="1">
    <source>
        <dbReference type="EMBL" id="EEZ72747.1"/>
    </source>
</evidence>
<evidence type="ECO:0000313" key="2">
    <source>
        <dbReference type="Proteomes" id="UP000003294"/>
    </source>
</evidence>
<name>D0W0L4_NEICI</name>
<comment type="caution">
    <text evidence="1">The sequence shown here is derived from an EMBL/GenBank/DDBJ whole genome shotgun (WGS) entry which is preliminary data.</text>
</comment>
<organism evidence="1 2">
    <name type="scientific">Neisseria cinerea ATCC 14685</name>
    <dbReference type="NCBI Taxonomy" id="546262"/>
    <lineage>
        <taxon>Bacteria</taxon>
        <taxon>Pseudomonadati</taxon>
        <taxon>Pseudomonadota</taxon>
        <taxon>Betaproteobacteria</taxon>
        <taxon>Neisseriales</taxon>
        <taxon>Neisseriaceae</taxon>
        <taxon>Neisseria</taxon>
    </lineage>
</organism>
<accession>D0W0L4</accession>
<proteinExistence type="predicted"/>
<dbReference type="AlphaFoldDB" id="D0W0L4"/>
<dbReference type="STRING" id="546262.NEICINOT_03180"/>
<dbReference type="EMBL" id="ACDY02000001">
    <property type="protein sequence ID" value="EEZ72747.1"/>
    <property type="molecule type" value="Genomic_DNA"/>
</dbReference>